<dbReference type="Proteomes" id="UP001161247">
    <property type="component" value="Chromosome 2"/>
</dbReference>
<dbReference type="Pfam" id="PF03478">
    <property type="entry name" value="Beta-prop_KIB1-4"/>
    <property type="match status" value="1"/>
</dbReference>
<feature type="domain" description="KIB1-4 beta-propeller" evidence="1">
    <location>
        <begin position="75"/>
        <end position="354"/>
    </location>
</feature>
<proteinExistence type="predicted"/>
<evidence type="ECO:0000259" key="1">
    <source>
        <dbReference type="Pfam" id="PF03478"/>
    </source>
</evidence>
<keyword evidence="3" id="KW-1185">Reference proteome</keyword>
<dbReference type="InterPro" id="IPR050942">
    <property type="entry name" value="F-box_BR-signaling"/>
</dbReference>
<evidence type="ECO:0000313" key="2">
    <source>
        <dbReference type="EMBL" id="CAI9096143.1"/>
    </source>
</evidence>
<reference evidence="2" key="1">
    <citation type="submission" date="2023-03" db="EMBL/GenBank/DDBJ databases">
        <authorList>
            <person name="Julca I."/>
        </authorList>
    </citation>
    <scope>NUCLEOTIDE SEQUENCE</scope>
</reference>
<accession>A0AAV1CM25</accession>
<gene>
    <name evidence="2" type="ORF">OLC1_LOCUS6967</name>
</gene>
<dbReference type="EMBL" id="OX459119">
    <property type="protein sequence ID" value="CAI9096143.1"/>
    <property type="molecule type" value="Genomic_DNA"/>
</dbReference>
<evidence type="ECO:0000313" key="3">
    <source>
        <dbReference type="Proteomes" id="UP001161247"/>
    </source>
</evidence>
<dbReference type="PANTHER" id="PTHR44259:SF108">
    <property type="entry name" value="F-BOX PROTEIN SKIP23-LIKE"/>
    <property type="match status" value="1"/>
</dbReference>
<dbReference type="AlphaFoldDB" id="A0AAV1CM25"/>
<dbReference type="PANTHER" id="PTHR44259">
    <property type="entry name" value="OS07G0183000 PROTEIN-RELATED"/>
    <property type="match status" value="1"/>
</dbReference>
<sequence length="380" mass="43324">MEPKLTDWSALHLDLLVEIAKGISIVEDFMAFRGVCISWRSAATKDKFVPRWPRAPLLMLADKPERNLNCVEREFYSLSKGKICMRFTLPEAKGKRCMEVGFGWLLTVKDTSGEINLLNPFSHQQIHLPGLQTIPEYKIYTWVDPFYYFITLATLSHNPSKTSNFTLLATQCGGKFLGLWRPGDAAWTRIQTYDDTLFEHVNYYKGKFFAISYRGEFWVLDDDSPTARILFSMDRRLLSSYRQLYLVESSFGKLLLILRVENAIPNAPLNDIIGKYYCTTAFKVYRVDTTIPDYEEISSLEGDAIFVGFNDAISISRVEAETNGIKNNCIYFTDDHWAAFSALGGGGKDTGIYNVEDRSVEHIHNDLSLICPSMWIPLGN</sequence>
<name>A0AAV1CM25_OLDCO</name>
<protein>
    <submittedName>
        <fullName evidence="2">OLC1v1032224C1</fullName>
    </submittedName>
</protein>
<dbReference type="InterPro" id="IPR005174">
    <property type="entry name" value="KIB1-4_b-propeller"/>
</dbReference>
<organism evidence="2 3">
    <name type="scientific">Oldenlandia corymbosa var. corymbosa</name>
    <dbReference type="NCBI Taxonomy" id="529605"/>
    <lineage>
        <taxon>Eukaryota</taxon>
        <taxon>Viridiplantae</taxon>
        <taxon>Streptophyta</taxon>
        <taxon>Embryophyta</taxon>
        <taxon>Tracheophyta</taxon>
        <taxon>Spermatophyta</taxon>
        <taxon>Magnoliopsida</taxon>
        <taxon>eudicotyledons</taxon>
        <taxon>Gunneridae</taxon>
        <taxon>Pentapetalae</taxon>
        <taxon>asterids</taxon>
        <taxon>lamiids</taxon>
        <taxon>Gentianales</taxon>
        <taxon>Rubiaceae</taxon>
        <taxon>Rubioideae</taxon>
        <taxon>Spermacoceae</taxon>
        <taxon>Hedyotis-Oldenlandia complex</taxon>
        <taxon>Oldenlandia</taxon>
    </lineage>
</organism>